<feature type="domain" description="Zeta toxin" evidence="4">
    <location>
        <begin position="33"/>
        <end position="221"/>
    </location>
</feature>
<dbReference type="Pfam" id="PF06414">
    <property type="entry name" value="Zeta_toxin"/>
    <property type="match status" value="1"/>
</dbReference>
<evidence type="ECO:0000259" key="4">
    <source>
        <dbReference type="Pfam" id="PF06414"/>
    </source>
</evidence>
<feature type="region of interest" description="Disordered" evidence="3">
    <location>
        <begin position="648"/>
        <end position="682"/>
    </location>
</feature>
<name>A0A7W6BBG3_9HYPH</name>
<organism evidence="5 6">
    <name type="scientific">Rhizobium fabae</name>
    <dbReference type="NCBI Taxonomy" id="573179"/>
    <lineage>
        <taxon>Bacteria</taxon>
        <taxon>Pseudomonadati</taxon>
        <taxon>Pseudomonadota</taxon>
        <taxon>Alphaproteobacteria</taxon>
        <taxon>Hyphomicrobiales</taxon>
        <taxon>Rhizobiaceae</taxon>
        <taxon>Rhizobium/Agrobacterium group</taxon>
        <taxon>Rhizobium</taxon>
    </lineage>
</organism>
<proteinExistence type="predicted"/>
<dbReference type="GO" id="GO:0005524">
    <property type="term" value="F:ATP binding"/>
    <property type="evidence" value="ECO:0007669"/>
    <property type="project" value="UniProtKB-KW"/>
</dbReference>
<accession>A0A7W6BBG3</accession>
<dbReference type="GO" id="GO:0016301">
    <property type="term" value="F:kinase activity"/>
    <property type="evidence" value="ECO:0007669"/>
    <property type="project" value="InterPro"/>
</dbReference>
<evidence type="ECO:0000313" key="6">
    <source>
        <dbReference type="Proteomes" id="UP000545490"/>
    </source>
</evidence>
<dbReference type="InterPro" id="IPR010488">
    <property type="entry name" value="Zeta_toxin_domain"/>
</dbReference>
<dbReference type="SUPFAM" id="SSF52540">
    <property type="entry name" value="P-loop containing nucleoside triphosphate hydrolases"/>
    <property type="match status" value="1"/>
</dbReference>
<evidence type="ECO:0000256" key="1">
    <source>
        <dbReference type="ARBA" id="ARBA00022741"/>
    </source>
</evidence>
<keyword evidence="2" id="KW-0067">ATP-binding</keyword>
<gene>
    <name evidence="5" type="ORF">GGQ65_005966</name>
</gene>
<sequence>MVEETVSGLLSLAKNESIFRNDIVQDYLPDAMRPAERPRLILLGGQPGAGKTAVLIASHAELEQSGSTIRIVGDDLRSYHPQFPVFQRQDPETASQFTQGDAGRWTEKLSAAATERRVNIVFETTMRTPENVARVIGVARDAGYDVEVRAVAVNPRLSWQGNHYRFEEMLRAGDAARVPPQHIHDAAVDGLRTSLEKLESERLVDRVQLLTRGGTILYDNEMRDREWSRAPGARHALEVEQSRPMTRVELQRFADDWSYVLGRMEERNAPNDRIAAVRARAVEDVNFLLTQRRDTDREEGTQRGRMVFQRQADALALFVELYDGASRDAERRPLGNIEAHAIGRLTQTYIALKLVEAARGLGLLPEDGKIVATRAMVQDKRGTQEFPAAHRLPADLAVETPDGARRRFTEHFDVELNRVAVDRDVFSRTDRLSRLANVADSWIEAAGMRKALARAANAVASGGMSADAAMTGIVEPGYAAAIAQASRRLDRNMALAERAAIATLIVDEKGEPFRAMRDDLRLRTVDLDNRARAKAMMEAVLAETARHGHLGLEQRRAADEFVRGIAENERNLGVRRVPVQDRSAMQSDALVPARQLPDLTEPEVADRLRVSSRLADKRAEIENLSRLVFGNSQVVSASVDRVTNARSGAAAGDDMRDGRLGDLAGEGRKWLRGPNPERQTAEAHAPRLAAALADYGLAVDFERHQIVTQHREEQARQRVEIPRPSEGLLGVLKAEDHEQVRRLNAEPTLRRELEAVTLAITKRLSPAEKTDLKGGNVTRLSSSLGISQAQGASLRLVHERARALQDRTQRQSRDLARANQLDIRR</sequence>
<protein>
    <recommendedName>
        <fullName evidence="4">Zeta toxin domain-containing protein</fullName>
    </recommendedName>
</protein>
<dbReference type="Proteomes" id="UP000545490">
    <property type="component" value="Unassembled WGS sequence"/>
</dbReference>
<dbReference type="AlphaFoldDB" id="A0A7W6BBG3"/>
<comment type="caution">
    <text evidence="5">The sequence shown here is derived from an EMBL/GenBank/DDBJ whole genome shotgun (WGS) entry which is preliminary data.</text>
</comment>
<feature type="compositionally biased region" description="Basic and acidic residues" evidence="3">
    <location>
        <begin position="653"/>
        <end position="669"/>
    </location>
</feature>
<evidence type="ECO:0000313" key="5">
    <source>
        <dbReference type="EMBL" id="MBB3918626.1"/>
    </source>
</evidence>
<reference evidence="5 6" key="1">
    <citation type="submission" date="2020-08" db="EMBL/GenBank/DDBJ databases">
        <title>Genomic Encyclopedia of Type Strains, Phase IV (KMG-IV): sequencing the most valuable type-strain genomes for metagenomic binning, comparative biology and taxonomic classification.</title>
        <authorList>
            <person name="Goeker M."/>
        </authorList>
    </citation>
    <scope>NUCLEOTIDE SEQUENCE [LARGE SCALE GENOMIC DNA]</scope>
    <source>
        <strain evidence="5 6">DSM 19331</strain>
    </source>
</reference>
<dbReference type="Gene3D" id="3.40.50.300">
    <property type="entry name" value="P-loop containing nucleotide triphosphate hydrolases"/>
    <property type="match status" value="1"/>
</dbReference>
<evidence type="ECO:0000256" key="2">
    <source>
        <dbReference type="ARBA" id="ARBA00022840"/>
    </source>
</evidence>
<dbReference type="EMBL" id="JACIDG010000020">
    <property type="protein sequence ID" value="MBB3918626.1"/>
    <property type="molecule type" value="Genomic_DNA"/>
</dbReference>
<keyword evidence="1" id="KW-0547">Nucleotide-binding</keyword>
<evidence type="ECO:0000256" key="3">
    <source>
        <dbReference type="SAM" id="MobiDB-lite"/>
    </source>
</evidence>
<feature type="region of interest" description="Disordered" evidence="3">
    <location>
        <begin position="805"/>
        <end position="825"/>
    </location>
</feature>
<dbReference type="RefSeq" id="WP_183605114.1">
    <property type="nucleotide sequence ID" value="NZ_JACIDG010000020.1"/>
</dbReference>
<dbReference type="InterPro" id="IPR027417">
    <property type="entry name" value="P-loop_NTPase"/>
</dbReference>